<feature type="binding site" evidence="8">
    <location>
        <begin position="79"/>
        <end position="80"/>
    </location>
    <ligand>
        <name>substrate</name>
    </ligand>
</feature>
<dbReference type="InterPro" id="IPR018483">
    <property type="entry name" value="Carb_kinase_FGGY_CS"/>
</dbReference>
<evidence type="ECO:0000256" key="1">
    <source>
        <dbReference type="ARBA" id="ARBA00009156"/>
    </source>
</evidence>
<dbReference type="PIRSF" id="PIRSF000538">
    <property type="entry name" value="GlpK"/>
    <property type="match status" value="1"/>
</dbReference>
<feature type="domain" description="Carbohydrate kinase FGGY C-terminal" evidence="11">
    <location>
        <begin position="252"/>
        <end position="437"/>
    </location>
</feature>
<dbReference type="PROSITE" id="PS00933">
    <property type="entry name" value="FGGY_KINASES_1"/>
    <property type="match status" value="1"/>
</dbReference>
<proteinExistence type="inferred from homology"/>
<evidence type="ECO:0000313" key="12">
    <source>
        <dbReference type="EMBL" id="SUZ32777.1"/>
    </source>
</evidence>
<evidence type="ECO:0000256" key="3">
    <source>
        <dbReference type="ARBA" id="ARBA00022679"/>
    </source>
</evidence>
<keyword evidence="3 8" id="KW-0808">Transferase</keyword>
<dbReference type="Pfam" id="PF00370">
    <property type="entry name" value="FGGY_N"/>
    <property type="match status" value="1"/>
</dbReference>
<dbReference type="Pfam" id="PF02782">
    <property type="entry name" value="FGGY_C"/>
    <property type="match status" value="1"/>
</dbReference>
<dbReference type="Proteomes" id="UP000272908">
    <property type="component" value="Unassembled WGS sequence"/>
</dbReference>
<keyword evidence="13" id="KW-1185">Reference proteome</keyword>
<dbReference type="Gene3D" id="3.30.420.40">
    <property type="match status" value="2"/>
</dbReference>
<gene>
    <name evidence="12" type="primary">xylB_2</name>
    <name evidence="8 9" type="synonym">xylB</name>
    <name evidence="12" type="ORF">ROE7235_02539</name>
</gene>
<dbReference type="GO" id="GO:0005998">
    <property type="term" value="P:xylulose catabolic process"/>
    <property type="evidence" value="ECO:0007669"/>
    <property type="project" value="UniProtKB-UniRule"/>
</dbReference>
<organism evidence="12 13">
    <name type="scientific">Roseinatronobacter ekhonensis</name>
    <dbReference type="NCBI Taxonomy" id="254356"/>
    <lineage>
        <taxon>Bacteria</taxon>
        <taxon>Pseudomonadati</taxon>
        <taxon>Pseudomonadota</taxon>
        <taxon>Alphaproteobacteria</taxon>
        <taxon>Rhodobacterales</taxon>
        <taxon>Paracoccaceae</taxon>
        <taxon>Roseinatronobacter</taxon>
    </lineage>
</organism>
<feature type="active site" description="Proton acceptor" evidence="8">
    <location>
        <position position="235"/>
    </location>
</feature>
<name>A0A3B0MP45_9RHOB</name>
<keyword evidence="2 8" id="KW-0859">Xylose metabolism</keyword>
<evidence type="ECO:0000256" key="8">
    <source>
        <dbReference type="HAMAP-Rule" id="MF_02220"/>
    </source>
</evidence>
<dbReference type="PANTHER" id="PTHR43095:SF6">
    <property type="entry name" value="XYLULOSE KINASE"/>
    <property type="match status" value="1"/>
</dbReference>
<dbReference type="AlphaFoldDB" id="A0A3B0MP45"/>
<evidence type="ECO:0000256" key="6">
    <source>
        <dbReference type="ARBA" id="ARBA00022840"/>
    </source>
</evidence>
<dbReference type="InterPro" id="IPR018484">
    <property type="entry name" value="FGGY_N"/>
</dbReference>
<comment type="function">
    <text evidence="8">Catalyzes the phosphorylation of D-xylulose to D-xylulose 5-phosphate.</text>
</comment>
<dbReference type="EMBL" id="UIHC01000028">
    <property type="protein sequence ID" value="SUZ32777.1"/>
    <property type="molecule type" value="Genomic_DNA"/>
</dbReference>
<evidence type="ECO:0000256" key="7">
    <source>
        <dbReference type="ARBA" id="ARBA00023277"/>
    </source>
</evidence>
<keyword evidence="5 8" id="KW-0418">Kinase</keyword>
<evidence type="ECO:0000259" key="11">
    <source>
        <dbReference type="Pfam" id="PF02782"/>
    </source>
</evidence>
<feature type="domain" description="Carbohydrate kinase FGGY N-terminal" evidence="10">
    <location>
        <begin position="3"/>
        <end position="242"/>
    </location>
</feature>
<dbReference type="GO" id="GO:0004856">
    <property type="term" value="F:D-xylulokinase activity"/>
    <property type="evidence" value="ECO:0007669"/>
    <property type="project" value="UniProtKB-UniRule"/>
</dbReference>
<evidence type="ECO:0000256" key="2">
    <source>
        <dbReference type="ARBA" id="ARBA00022629"/>
    </source>
</evidence>
<dbReference type="OrthoDB" id="9805576at2"/>
<accession>A0A3B0MP45</accession>
<dbReference type="InterPro" id="IPR018485">
    <property type="entry name" value="FGGY_C"/>
</dbReference>
<reference evidence="13" key="1">
    <citation type="submission" date="2018-08" db="EMBL/GenBank/DDBJ databases">
        <authorList>
            <person name="Rodrigo-Torres L."/>
            <person name="Arahal R. D."/>
            <person name="Lucena T."/>
        </authorList>
    </citation>
    <scope>NUCLEOTIDE SEQUENCE [LARGE SCALE GENOMIC DNA]</scope>
    <source>
        <strain evidence="13">CECT 7235</strain>
    </source>
</reference>
<dbReference type="PANTHER" id="PTHR43095">
    <property type="entry name" value="SUGAR KINASE"/>
    <property type="match status" value="1"/>
</dbReference>
<sequence>MSYLGLDLGTSGLKALLVDADGAVIGQATRSYPVDHWRSGWSEQDPAHWVAALHGCVADLHARHPAFGGVRGIGVSGHMHGATLLDAQGAVLRPCILWNDTRAHAEAAEMDADPPFRGISGNIVFPGFTAPKLVWLRRHEPEVFARVAKVLLPAAYMNHVLTGDTVGDMSDAAGTSWLDMGARDWSDTLLRLSGMQPDQMPRLVEGCAAAGQLRDDLARDWGLTGPVIVAGGAGDNAAAACGLGLTVEGQGAVSLGTSGVVMVVRDGYRPAPETAVHTFCHALPKRWYQMGVMLAATDNLNWFARLTGQTPEGLVGELGDQVQHPGEAVFRPYLAGERTPHNSPHLRAGFDRLGANTSRVDLTRAVLEGVCFGLRDNLDALRATGAAPQYLFATGGGSRSDYWLHLLATVLNLPLRAPDEGVHGAALGATRLGMIAATGCAPESVVTPPRACRSYDPIPGLVAPYEDAHASFRADVSRHLANLG</sequence>
<feature type="site" description="Important for activity" evidence="8">
    <location>
        <position position="7"/>
    </location>
</feature>
<dbReference type="RefSeq" id="WP_121095891.1">
    <property type="nucleotide sequence ID" value="NZ_UIHC01000028.1"/>
</dbReference>
<dbReference type="SUPFAM" id="SSF53067">
    <property type="entry name" value="Actin-like ATPase domain"/>
    <property type="match status" value="2"/>
</dbReference>
<comment type="similarity">
    <text evidence="1 8 9">Belongs to the FGGY kinase family.</text>
</comment>
<keyword evidence="4 8" id="KW-0547">Nucleotide-binding</keyword>
<evidence type="ECO:0000256" key="4">
    <source>
        <dbReference type="ARBA" id="ARBA00022741"/>
    </source>
</evidence>
<dbReference type="GO" id="GO:0005524">
    <property type="term" value="F:ATP binding"/>
    <property type="evidence" value="ECO:0007669"/>
    <property type="project" value="UniProtKB-UniRule"/>
</dbReference>
<protein>
    <recommendedName>
        <fullName evidence="8 9">Xylulose kinase</fullName>
        <shortName evidence="8 9">Xylulokinase</shortName>
        <ecNumber evidence="8 9">2.7.1.17</ecNumber>
    </recommendedName>
</protein>
<dbReference type="InterPro" id="IPR050406">
    <property type="entry name" value="FGGY_Carb_Kinase"/>
</dbReference>
<evidence type="ECO:0000256" key="9">
    <source>
        <dbReference type="RuleBase" id="RU364073"/>
    </source>
</evidence>
<comment type="catalytic activity">
    <reaction evidence="8 9">
        <text>D-xylulose + ATP = D-xylulose 5-phosphate + ADP + H(+)</text>
        <dbReference type="Rhea" id="RHEA:10964"/>
        <dbReference type="ChEBI" id="CHEBI:15378"/>
        <dbReference type="ChEBI" id="CHEBI:17140"/>
        <dbReference type="ChEBI" id="CHEBI:30616"/>
        <dbReference type="ChEBI" id="CHEBI:57737"/>
        <dbReference type="ChEBI" id="CHEBI:456216"/>
        <dbReference type="EC" id="2.7.1.17"/>
    </reaction>
</comment>
<evidence type="ECO:0000256" key="5">
    <source>
        <dbReference type="ARBA" id="ARBA00022777"/>
    </source>
</evidence>
<dbReference type="HAMAP" id="MF_02220">
    <property type="entry name" value="XylB"/>
    <property type="match status" value="1"/>
</dbReference>
<dbReference type="GO" id="GO:0042732">
    <property type="term" value="P:D-xylose metabolic process"/>
    <property type="evidence" value="ECO:0007669"/>
    <property type="project" value="UniProtKB-KW"/>
</dbReference>
<evidence type="ECO:0000313" key="13">
    <source>
        <dbReference type="Proteomes" id="UP000272908"/>
    </source>
</evidence>
<dbReference type="InterPro" id="IPR000577">
    <property type="entry name" value="Carb_kinase_FGGY"/>
</dbReference>
<dbReference type="InterPro" id="IPR006000">
    <property type="entry name" value="Xylulokinase"/>
</dbReference>
<dbReference type="CDD" id="cd07808">
    <property type="entry name" value="ASKHA_NBD_FGGY_EcXK-like"/>
    <property type="match status" value="1"/>
</dbReference>
<keyword evidence="7 8" id="KW-0119">Carbohydrate metabolism</keyword>
<evidence type="ECO:0000259" key="10">
    <source>
        <dbReference type="Pfam" id="PF00370"/>
    </source>
</evidence>
<keyword evidence="6 8" id="KW-0067">ATP-binding</keyword>
<dbReference type="EC" id="2.7.1.17" evidence="8 9"/>
<dbReference type="InterPro" id="IPR043129">
    <property type="entry name" value="ATPase_NBD"/>
</dbReference>
<dbReference type="NCBIfam" id="TIGR01312">
    <property type="entry name" value="XylB"/>
    <property type="match status" value="1"/>
</dbReference>